<dbReference type="EMBL" id="JAMKFB020000016">
    <property type="protein sequence ID" value="KAL0172616.1"/>
    <property type="molecule type" value="Genomic_DNA"/>
</dbReference>
<dbReference type="PANTHER" id="PTHR24161">
    <property type="entry name" value="ANK_REP_REGION DOMAIN-CONTAINING PROTEIN-RELATED"/>
    <property type="match status" value="1"/>
</dbReference>
<comment type="caution">
    <text evidence="3">The sequence shown here is derived from an EMBL/GenBank/DDBJ whole genome shotgun (WGS) entry which is preliminary data.</text>
</comment>
<evidence type="ECO:0000313" key="4">
    <source>
        <dbReference type="Proteomes" id="UP001529510"/>
    </source>
</evidence>
<dbReference type="Pfam" id="PF00023">
    <property type="entry name" value="Ank"/>
    <property type="match status" value="1"/>
</dbReference>
<reference evidence="3 4" key="1">
    <citation type="submission" date="2024-05" db="EMBL/GenBank/DDBJ databases">
        <title>Genome sequencing and assembly of Indian major carp, Cirrhinus mrigala (Hamilton, 1822).</title>
        <authorList>
            <person name="Mohindra V."/>
            <person name="Chowdhury L.M."/>
            <person name="Lal K."/>
            <person name="Jena J.K."/>
        </authorList>
    </citation>
    <scope>NUCLEOTIDE SEQUENCE [LARGE SCALE GENOMIC DNA]</scope>
    <source>
        <strain evidence="3">CM1030</strain>
        <tissue evidence="3">Blood</tissue>
    </source>
</reference>
<evidence type="ECO:0000256" key="2">
    <source>
        <dbReference type="ARBA" id="ARBA00023043"/>
    </source>
</evidence>
<dbReference type="SUPFAM" id="SSF48403">
    <property type="entry name" value="Ankyrin repeat"/>
    <property type="match status" value="1"/>
</dbReference>
<dbReference type="Gene3D" id="1.25.40.20">
    <property type="entry name" value="Ankyrin repeat-containing domain"/>
    <property type="match status" value="1"/>
</dbReference>
<name>A0ABD0PG27_CIRMR</name>
<dbReference type="InterPro" id="IPR002110">
    <property type="entry name" value="Ankyrin_rpt"/>
</dbReference>
<evidence type="ECO:0000313" key="3">
    <source>
        <dbReference type="EMBL" id="KAL0172616.1"/>
    </source>
</evidence>
<sequence>VAHGCVCCSIQAVTGHEECVEALLQHSASFLVRDCRGRSPVHLAAACGHVGVLGGLLHAAQSVETIPVITDHQGYTPLHWACYNGE</sequence>
<dbReference type="InterPro" id="IPR036770">
    <property type="entry name" value="Ankyrin_rpt-contain_sf"/>
</dbReference>
<evidence type="ECO:0000256" key="1">
    <source>
        <dbReference type="ARBA" id="ARBA00022737"/>
    </source>
</evidence>
<dbReference type="Pfam" id="PF12796">
    <property type="entry name" value="Ank_2"/>
    <property type="match status" value="1"/>
</dbReference>
<keyword evidence="2" id="KW-0040">ANK repeat</keyword>
<dbReference type="AlphaFoldDB" id="A0ABD0PG27"/>
<protein>
    <submittedName>
        <fullName evidence="3">Uncharacterized protein</fullName>
    </submittedName>
</protein>
<accession>A0ABD0PG27</accession>
<gene>
    <name evidence="3" type="ORF">M9458_032927</name>
</gene>
<dbReference type="Proteomes" id="UP001529510">
    <property type="component" value="Unassembled WGS sequence"/>
</dbReference>
<keyword evidence="4" id="KW-1185">Reference proteome</keyword>
<proteinExistence type="predicted"/>
<dbReference type="PANTHER" id="PTHR24161:SF85">
    <property type="entry name" value="PALMITOYLTRANSFERASE HIP14"/>
    <property type="match status" value="1"/>
</dbReference>
<organism evidence="3 4">
    <name type="scientific">Cirrhinus mrigala</name>
    <name type="common">Mrigala</name>
    <dbReference type="NCBI Taxonomy" id="683832"/>
    <lineage>
        <taxon>Eukaryota</taxon>
        <taxon>Metazoa</taxon>
        <taxon>Chordata</taxon>
        <taxon>Craniata</taxon>
        <taxon>Vertebrata</taxon>
        <taxon>Euteleostomi</taxon>
        <taxon>Actinopterygii</taxon>
        <taxon>Neopterygii</taxon>
        <taxon>Teleostei</taxon>
        <taxon>Ostariophysi</taxon>
        <taxon>Cypriniformes</taxon>
        <taxon>Cyprinidae</taxon>
        <taxon>Labeoninae</taxon>
        <taxon>Labeonini</taxon>
        <taxon>Cirrhinus</taxon>
    </lineage>
</organism>
<keyword evidence="1" id="KW-0677">Repeat</keyword>
<feature type="non-terminal residue" evidence="3">
    <location>
        <position position="1"/>
    </location>
</feature>